<comment type="cofactor">
    <cofactor evidence="18">
        <name>Co(2+)</name>
        <dbReference type="ChEBI" id="CHEBI:48828"/>
    </cofactor>
    <cofactor evidence="18">
        <name>Zn(2+)</name>
        <dbReference type="ChEBI" id="CHEBI:29105"/>
    </cofactor>
    <text evidence="18">Binds 1 divalent metal cation per subunit. Can use either Co(2+) or Zn(2+).</text>
</comment>
<evidence type="ECO:0000256" key="5">
    <source>
        <dbReference type="ARBA" id="ARBA00004661"/>
    </source>
</evidence>
<evidence type="ECO:0000256" key="3">
    <source>
        <dbReference type="ARBA" id="ARBA00001947"/>
    </source>
</evidence>
<dbReference type="PIRSF" id="PIRSF001455">
    <property type="entry name" value="DHQ_synth"/>
    <property type="match status" value="1"/>
</dbReference>
<dbReference type="InterPro" id="IPR030960">
    <property type="entry name" value="DHQS/DOIS_N"/>
</dbReference>
<name>A0A2T4UAE7_9BACI</name>
<evidence type="ECO:0000256" key="10">
    <source>
        <dbReference type="ARBA" id="ARBA00022605"/>
    </source>
</evidence>
<keyword evidence="17 18" id="KW-0170">Cobalt</keyword>
<dbReference type="AlphaFoldDB" id="A0A2T4UAE7"/>
<dbReference type="Gene3D" id="3.40.50.1970">
    <property type="match status" value="1"/>
</dbReference>
<feature type="binding site" evidence="18">
    <location>
        <position position="248"/>
    </location>
    <ligand>
        <name>Zn(2+)</name>
        <dbReference type="ChEBI" id="CHEBI:29105"/>
    </ligand>
</feature>
<dbReference type="EMBL" id="PZJJ01000001">
    <property type="protein sequence ID" value="PTL40367.1"/>
    <property type="molecule type" value="Genomic_DNA"/>
</dbReference>
<evidence type="ECO:0000256" key="4">
    <source>
        <dbReference type="ARBA" id="ARBA00004496"/>
    </source>
</evidence>
<dbReference type="HAMAP" id="MF_00110">
    <property type="entry name" value="DHQ_synthase"/>
    <property type="match status" value="1"/>
</dbReference>
<evidence type="ECO:0000256" key="6">
    <source>
        <dbReference type="ARBA" id="ARBA00005412"/>
    </source>
</evidence>
<reference evidence="21 22" key="1">
    <citation type="submission" date="2018-03" db="EMBL/GenBank/DDBJ databases">
        <title>Alkalicoccus saliphilus sp. nov., isolated from a mineral pool.</title>
        <authorList>
            <person name="Zhao B."/>
        </authorList>
    </citation>
    <scope>NUCLEOTIDE SEQUENCE [LARGE SCALE GENOMIC DNA]</scope>
    <source>
        <strain evidence="21 22">6AG</strain>
    </source>
</reference>
<dbReference type="InterPro" id="IPR050071">
    <property type="entry name" value="Dehydroquinate_synthase"/>
</dbReference>
<dbReference type="Gene3D" id="1.20.1090.10">
    <property type="entry name" value="Dehydroquinate synthase-like - alpha domain"/>
    <property type="match status" value="1"/>
</dbReference>
<evidence type="ECO:0000259" key="20">
    <source>
        <dbReference type="Pfam" id="PF24621"/>
    </source>
</evidence>
<evidence type="ECO:0000256" key="17">
    <source>
        <dbReference type="ARBA" id="ARBA00023285"/>
    </source>
</evidence>
<evidence type="ECO:0000256" key="14">
    <source>
        <dbReference type="ARBA" id="ARBA00023027"/>
    </source>
</evidence>
<evidence type="ECO:0000256" key="1">
    <source>
        <dbReference type="ARBA" id="ARBA00001393"/>
    </source>
</evidence>
<proteinExistence type="inferred from homology"/>
<dbReference type="Pfam" id="PF01761">
    <property type="entry name" value="DHQ_synthase"/>
    <property type="match status" value="1"/>
</dbReference>
<dbReference type="FunFam" id="3.40.50.1970:FF:000007">
    <property type="entry name" value="Pentafunctional AROM polypeptide"/>
    <property type="match status" value="1"/>
</dbReference>
<feature type="binding site" evidence="18">
    <location>
        <begin position="107"/>
        <end position="111"/>
    </location>
    <ligand>
        <name>NAD(+)</name>
        <dbReference type="ChEBI" id="CHEBI:57540"/>
    </ligand>
</feature>
<comment type="cofactor">
    <cofactor evidence="2 18">
        <name>NAD(+)</name>
        <dbReference type="ChEBI" id="CHEBI:57540"/>
    </cofactor>
</comment>
<dbReference type="GO" id="GO:0009073">
    <property type="term" value="P:aromatic amino acid family biosynthetic process"/>
    <property type="evidence" value="ECO:0007669"/>
    <property type="project" value="UniProtKB-KW"/>
</dbReference>
<evidence type="ECO:0000256" key="8">
    <source>
        <dbReference type="ARBA" id="ARBA00017684"/>
    </source>
</evidence>
<keyword evidence="13 18" id="KW-0862">Zinc</keyword>
<evidence type="ECO:0000259" key="19">
    <source>
        <dbReference type="Pfam" id="PF01761"/>
    </source>
</evidence>
<comment type="caution">
    <text evidence="18">Lacks conserved residue(s) required for the propagation of feature annotation.</text>
</comment>
<evidence type="ECO:0000313" key="22">
    <source>
        <dbReference type="Proteomes" id="UP000240509"/>
    </source>
</evidence>
<comment type="cofactor">
    <cofactor evidence="3">
        <name>Zn(2+)</name>
        <dbReference type="ChEBI" id="CHEBI:29105"/>
    </cofactor>
</comment>
<comment type="similarity">
    <text evidence="6 18">Belongs to the sugar phosphate cyclases superfamily. Dehydroquinate synthase family.</text>
</comment>
<keyword evidence="14 18" id="KW-0520">NAD</keyword>
<feature type="domain" description="3-dehydroquinate synthase N-terminal" evidence="19">
    <location>
        <begin position="70"/>
        <end position="180"/>
    </location>
</feature>
<feature type="binding site" evidence="18">
    <location>
        <position position="143"/>
    </location>
    <ligand>
        <name>NAD(+)</name>
        <dbReference type="ChEBI" id="CHEBI:57540"/>
    </ligand>
</feature>
<keyword evidence="15 18" id="KW-0057">Aromatic amino acid biosynthesis</keyword>
<dbReference type="GO" id="GO:0003856">
    <property type="term" value="F:3-dehydroquinate synthase activity"/>
    <property type="evidence" value="ECO:0007669"/>
    <property type="project" value="UniProtKB-UniRule"/>
</dbReference>
<sequence length="361" mass="40056">MDESLLIHSASHSYPVWIEDGIRHHTAELVRKAVPDYTKVFIIADENVGKLYIEDILSSFPAESRPDYTLLPAGEMSKSFAEYERLITECLQQGLDRKSVILAFGGGVTGDIAGFTAATYMRGIPFIQIPTTLLAHDSSVGGKTGINHPGAKNMVGAFHPPHGVIYDPEMLRTLPPEEWRSGYAEVVKHALISDKPFLNWLMENVQDLSLLQGERLKELLKKSIQVKADVVQKDERESGIRAYLNFGHTLGHALESYAGYGKLTHGEAVASGMIFAVRLSRAELNAALPENELRKYLASLGYRLDLEKEAEAVKLIQLMKKDKKTAGGRINFVLLEEVGRPVLKRAAEETLLHLLENEVAK</sequence>
<dbReference type="PANTHER" id="PTHR43622">
    <property type="entry name" value="3-DEHYDROQUINATE SYNTHASE"/>
    <property type="match status" value="1"/>
</dbReference>
<dbReference type="EC" id="4.2.3.4" evidence="7 18"/>
<dbReference type="OrthoDB" id="9806583at2"/>
<feature type="binding site" evidence="18">
    <location>
        <begin position="131"/>
        <end position="132"/>
    </location>
    <ligand>
        <name>NAD(+)</name>
        <dbReference type="ChEBI" id="CHEBI:57540"/>
    </ligand>
</feature>
<feature type="binding site" evidence="18">
    <location>
        <position position="185"/>
    </location>
    <ligand>
        <name>Zn(2+)</name>
        <dbReference type="ChEBI" id="CHEBI:29105"/>
    </ligand>
</feature>
<evidence type="ECO:0000256" key="15">
    <source>
        <dbReference type="ARBA" id="ARBA00023141"/>
    </source>
</evidence>
<dbReference type="Proteomes" id="UP000240509">
    <property type="component" value="Unassembled WGS sequence"/>
</dbReference>
<dbReference type="InterPro" id="IPR056179">
    <property type="entry name" value="DHQS_C"/>
</dbReference>
<keyword evidence="12 18" id="KW-0547">Nucleotide-binding</keyword>
<comment type="subcellular location">
    <subcellularLocation>
        <location evidence="4 18">Cytoplasm</location>
    </subcellularLocation>
</comment>
<comment type="pathway">
    <text evidence="5 18">Metabolic intermediate biosynthesis; chorismate biosynthesis; chorismate from D-erythrose 4-phosphate and phosphoenolpyruvate: step 2/7.</text>
</comment>
<keyword evidence="11 18" id="KW-0479">Metal-binding</keyword>
<evidence type="ECO:0000256" key="12">
    <source>
        <dbReference type="ARBA" id="ARBA00022741"/>
    </source>
</evidence>
<dbReference type="CDD" id="cd08195">
    <property type="entry name" value="DHQS"/>
    <property type="match status" value="1"/>
</dbReference>
<dbReference type="GO" id="GO:0000166">
    <property type="term" value="F:nucleotide binding"/>
    <property type="evidence" value="ECO:0007669"/>
    <property type="project" value="UniProtKB-KW"/>
</dbReference>
<dbReference type="GO" id="GO:0009423">
    <property type="term" value="P:chorismate biosynthetic process"/>
    <property type="evidence" value="ECO:0007669"/>
    <property type="project" value="UniProtKB-UniRule"/>
</dbReference>
<dbReference type="NCBIfam" id="TIGR01357">
    <property type="entry name" value="aroB"/>
    <property type="match status" value="1"/>
</dbReference>
<dbReference type="RefSeq" id="WP_107582757.1">
    <property type="nucleotide sequence ID" value="NZ_PZJJ01000001.1"/>
</dbReference>
<dbReference type="PANTHER" id="PTHR43622:SF7">
    <property type="entry name" value="3-DEHYDROQUINATE SYNTHASE, CHLOROPLASTIC"/>
    <property type="match status" value="1"/>
</dbReference>
<dbReference type="UniPathway" id="UPA00053">
    <property type="reaction ID" value="UER00085"/>
</dbReference>
<comment type="catalytic activity">
    <reaction evidence="1 18">
        <text>7-phospho-2-dehydro-3-deoxy-D-arabino-heptonate = 3-dehydroquinate + phosphate</text>
        <dbReference type="Rhea" id="RHEA:21968"/>
        <dbReference type="ChEBI" id="CHEBI:32364"/>
        <dbReference type="ChEBI" id="CHEBI:43474"/>
        <dbReference type="ChEBI" id="CHEBI:58394"/>
        <dbReference type="EC" id="4.2.3.4"/>
    </reaction>
</comment>
<feature type="binding site" evidence="18">
    <location>
        <position position="152"/>
    </location>
    <ligand>
        <name>NAD(+)</name>
        <dbReference type="ChEBI" id="CHEBI:57540"/>
    </ligand>
</feature>
<comment type="function">
    <text evidence="18">Catalyzes the conversion of 3-deoxy-D-arabino-heptulosonate 7-phosphate (DAHP) to dehydroquinate (DHQ).</text>
</comment>
<dbReference type="GO" id="GO:0046872">
    <property type="term" value="F:metal ion binding"/>
    <property type="evidence" value="ECO:0007669"/>
    <property type="project" value="UniProtKB-KW"/>
</dbReference>
<evidence type="ECO:0000313" key="21">
    <source>
        <dbReference type="EMBL" id="PTL40367.1"/>
    </source>
</evidence>
<dbReference type="Pfam" id="PF24621">
    <property type="entry name" value="DHQS_C"/>
    <property type="match status" value="1"/>
</dbReference>
<evidence type="ECO:0000256" key="18">
    <source>
        <dbReference type="HAMAP-Rule" id="MF_00110"/>
    </source>
</evidence>
<keyword evidence="22" id="KW-1185">Reference proteome</keyword>
<accession>A0A2T4UAE7</accession>
<dbReference type="GO" id="GO:0008652">
    <property type="term" value="P:amino acid biosynthetic process"/>
    <property type="evidence" value="ECO:0007669"/>
    <property type="project" value="UniProtKB-KW"/>
</dbReference>
<feature type="domain" description="3-dehydroquinate synthase C-terminal" evidence="20">
    <location>
        <begin position="182"/>
        <end position="325"/>
    </location>
</feature>
<dbReference type="InterPro" id="IPR030963">
    <property type="entry name" value="DHQ_synth_fam"/>
</dbReference>
<evidence type="ECO:0000256" key="16">
    <source>
        <dbReference type="ARBA" id="ARBA00023239"/>
    </source>
</evidence>
<dbReference type="SUPFAM" id="SSF56796">
    <property type="entry name" value="Dehydroquinate synthase-like"/>
    <property type="match status" value="1"/>
</dbReference>
<keyword evidence="9 18" id="KW-0963">Cytoplasm</keyword>
<protein>
    <recommendedName>
        <fullName evidence="8 18">3-dehydroquinate synthase</fullName>
        <shortName evidence="18">DHQS</shortName>
        <ecNumber evidence="7 18">4.2.3.4</ecNumber>
    </recommendedName>
</protein>
<organism evidence="21 22">
    <name type="scientific">Alkalicoccus saliphilus</name>
    <dbReference type="NCBI Taxonomy" id="200989"/>
    <lineage>
        <taxon>Bacteria</taxon>
        <taxon>Bacillati</taxon>
        <taxon>Bacillota</taxon>
        <taxon>Bacilli</taxon>
        <taxon>Bacillales</taxon>
        <taxon>Bacillaceae</taxon>
        <taxon>Alkalicoccus</taxon>
    </lineage>
</organism>
<dbReference type="InterPro" id="IPR016037">
    <property type="entry name" value="DHQ_synth_AroB"/>
</dbReference>
<keyword evidence="16 18" id="KW-0456">Lyase</keyword>
<evidence type="ECO:0000256" key="13">
    <source>
        <dbReference type="ARBA" id="ARBA00022833"/>
    </source>
</evidence>
<evidence type="ECO:0000256" key="11">
    <source>
        <dbReference type="ARBA" id="ARBA00022723"/>
    </source>
</evidence>
<evidence type="ECO:0000256" key="9">
    <source>
        <dbReference type="ARBA" id="ARBA00022490"/>
    </source>
</evidence>
<evidence type="ECO:0000256" key="2">
    <source>
        <dbReference type="ARBA" id="ARBA00001911"/>
    </source>
</evidence>
<keyword evidence="10 18" id="KW-0028">Amino-acid biosynthesis</keyword>
<feature type="binding site" evidence="18">
    <location>
        <position position="265"/>
    </location>
    <ligand>
        <name>Zn(2+)</name>
        <dbReference type="ChEBI" id="CHEBI:29105"/>
    </ligand>
</feature>
<gene>
    <name evidence="18" type="primary">aroB</name>
    <name evidence="21" type="ORF">C6Y45_00205</name>
</gene>
<dbReference type="GO" id="GO:0005737">
    <property type="term" value="C:cytoplasm"/>
    <property type="evidence" value="ECO:0007669"/>
    <property type="project" value="UniProtKB-SubCell"/>
</dbReference>
<evidence type="ECO:0000256" key="7">
    <source>
        <dbReference type="ARBA" id="ARBA00013031"/>
    </source>
</evidence>
<comment type="caution">
    <text evidence="21">The sequence shown here is derived from an EMBL/GenBank/DDBJ whole genome shotgun (WGS) entry which is preliminary data.</text>
</comment>